<reference evidence="1 2" key="1">
    <citation type="submission" date="2021-06" db="EMBL/GenBank/DDBJ databases">
        <authorList>
            <person name="Palmer J.M."/>
        </authorList>
    </citation>
    <scope>NUCLEOTIDE SEQUENCE [LARGE SCALE GENOMIC DNA]</scope>
    <source>
        <strain evidence="1 2">AS_MEX2019</strain>
        <tissue evidence="1">Muscle</tissue>
    </source>
</reference>
<protein>
    <submittedName>
        <fullName evidence="1">Uncharacterized protein</fullName>
    </submittedName>
</protein>
<evidence type="ECO:0000313" key="2">
    <source>
        <dbReference type="Proteomes" id="UP001469553"/>
    </source>
</evidence>
<accession>A0ABV1AAK1</accession>
<sequence length="67" mass="7646">MFQRCVGEGYKMILKRCCRLMDDLQSRIHLKLSTKMRVSKQGDASFLFVLPSSIPSADLNEHMVLDG</sequence>
<gene>
    <name evidence="1" type="ORF">AMECASPLE_019494</name>
</gene>
<name>A0ABV1AAK1_9TELE</name>
<dbReference type="EMBL" id="JAHRIP010086214">
    <property type="protein sequence ID" value="MEQ2315184.1"/>
    <property type="molecule type" value="Genomic_DNA"/>
</dbReference>
<keyword evidence="2" id="KW-1185">Reference proteome</keyword>
<organism evidence="1 2">
    <name type="scientific">Ameca splendens</name>
    <dbReference type="NCBI Taxonomy" id="208324"/>
    <lineage>
        <taxon>Eukaryota</taxon>
        <taxon>Metazoa</taxon>
        <taxon>Chordata</taxon>
        <taxon>Craniata</taxon>
        <taxon>Vertebrata</taxon>
        <taxon>Euteleostomi</taxon>
        <taxon>Actinopterygii</taxon>
        <taxon>Neopterygii</taxon>
        <taxon>Teleostei</taxon>
        <taxon>Neoteleostei</taxon>
        <taxon>Acanthomorphata</taxon>
        <taxon>Ovalentaria</taxon>
        <taxon>Atherinomorphae</taxon>
        <taxon>Cyprinodontiformes</taxon>
        <taxon>Goodeidae</taxon>
        <taxon>Ameca</taxon>
    </lineage>
</organism>
<comment type="caution">
    <text evidence="1">The sequence shown here is derived from an EMBL/GenBank/DDBJ whole genome shotgun (WGS) entry which is preliminary data.</text>
</comment>
<proteinExistence type="predicted"/>
<dbReference type="Proteomes" id="UP001469553">
    <property type="component" value="Unassembled WGS sequence"/>
</dbReference>
<evidence type="ECO:0000313" key="1">
    <source>
        <dbReference type="EMBL" id="MEQ2315184.1"/>
    </source>
</evidence>